<evidence type="ECO:0000313" key="1">
    <source>
        <dbReference type="EMBL" id="KAJ7524123.1"/>
    </source>
</evidence>
<keyword evidence="2" id="KW-1185">Reference proteome</keyword>
<evidence type="ECO:0000313" key="2">
    <source>
        <dbReference type="Proteomes" id="UP001162992"/>
    </source>
</evidence>
<comment type="caution">
    <text evidence="1">The sequence shown here is derived from an EMBL/GenBank/DDBJ whole genome shotgun (WGS) entry which is preliminary data.</text>
</comment>
<reference evidence="2" key="1">
    <citation type="journal article" date="2024" name="Proc. Natl. Acad. Sci. U.S.A.">
        <title>Extraordinary preservation of gene collinearity over three hundred million years revealed in homosporous lycophytes.</title>
        <authorList>
            <person name="Li C."/>
            <person name="Wickell D."/>
            <person name="Kuo L.Y."/>
            <person name="Chen X."/>
            <person name="Nie B."/>
            <person name="Liao X."/>
            <person name="Peng D."/>
            <person name="Ji J."/>
            <person name="Jenkins J."/>
            <person name="Williams M."/>
            <person name="Shu S."/>
            <person name="Plott C."/>
            <person name="Barry K."/>
            <person name="Rajasekar S."/>
            <person name="Grimwood J."/>
            <person name="Han X."/>
            <person name="Sun S."/>
            <person name="Hou Z."/>
            <person name="He W."/>
            <person name="Dai G."/>
            <person name="Sun C."/>
            <person name="Schmutz J."/>
            <person name="Leebens-Mack J.H."/>
            <person name="Li F.W."/>
            <person name="Wang L."/>
        </authorList>
    </citation>
    <scope>NUCLEOTIDE SEQUENCE [LARGE SCALE GENOMIC DNA]</scope>
    <source>
        <strain evidence="2">cv. PW_Plant_1</strain>
    </source>
</reference>
<organism evidence="1 2">
    <name type="scientific">Diphasiastrum complanatum</name>
    <name type="common">Issler's clubmoss</name>
    <name type="synonym">Lycopodium complanatum</name>
    <dbReference type="NCBI Taxonomy" id="34168"/>
    <lineage>
        <taxon>Eukaryota</taxon>
        <taxon>Viridiplantae</taxon>
        <taxon>Streptophyta</taxon>
        <taxon>Embryophyta</taxon>
        <taxon>Tracheophyta</taxon>
        <taxon>Lycopodiopsida</taxon>
        <taxon>Lycopodiales</taxon>
        <taxon>Lycopodiaceae</taxon>
        <taxon>Lycopodioideae</taxon>
        <taxon>Diphasiastrum</taxon>
    </lineage>
</organism>
<sequence length="401" mass="44829">MGDLKTNKTTTLHDNTICSSVVSLTCSLDGSTCLVGHLDGSIYRFKIDNSSEGVMSTHFFTHGCVPLVLAWGKSIVAAGSDGKRKRKGFCSGCFSPDGETVIIGHFNGFHMYRFIFQDRSWQDVCEKKVENLYTVSSVAWNLDGSQVAVGTLCGRVDVFDAALCRQKYLGKFELTYITKSKLIIRRLPLGVKFTINTAAVSEIIKINIYNDQYLIAHTSETLLLGNLESCKISEVHWHGRGNEKFIIDDPLVCGIYSVGELYLVEYGCNKILGTCQTIFLSPFLISLRVNNLQSTLIDARQVGNKKVAYLADLKTIRVLDLVSGVTAATITHDCNVDWIQLDQQSRYLLFRDKKQQLHLLNVASQEHRLLLDTCTFLGWVPHSNVVVAQVLSDYDFKIFAR</sequence>
<name>A0ACC2B2W1_DIPCM</name>
<dbReference type="EMBL" id="CM055109">
    <property type="protein sequence ID" value="KAJ7524123.1"/>
    <property type="molecule type" value="Genomic_DNA"/>
</dbReference>
<gene>
    <name evidence="1" type="ORF">O6H91_18G078900</name>
</gene>
<accession>A0ACC2B2W1</accession>
<protein>
    <submittedName>
        <fullName evidence="1">Uncharacterized protein</fullName>
    </submittedName>
</protein>
<dbReference type="Proteomes" id="UP001162992">
    <property type="component" value="Chromosome 18"/>
</dbReference>
<proteinExistence type="predicted"/>